<dbReference type="Proteomes" id="UP000007842">
    <property type="component" value="Chromosome"/>
</dbReference>
<organism evidence="9 10">
    <name type="scientific">Streptantibioticus cattleyicolor (strain ATCC 35852 / DSM 46488 / JCM 4925 / NBRC 14057 / NRRL 8057)</name>
    <name type="common">Streptomyces cattleya</name>
    <dbReference type="NCBI Taxonomy" id="1003195"/>
    <lineage>
        <taxon>Bacteria</taxon>
        <taxon>Bacillati</taxon>
        <taxon>Actinomycetota</taxon>
        <taxon>Actinomycetes</taxon>
        <taxon>Kitasatosporales</taxon>
        <taxon>Streptomycetaceae</taxon>
        <taxon>Streptantibioticus</taxon>
    </lineage>
</organism>
<evidence type="ECO:0000256" key="7">
    <source>
        <dbReference type="SAM" id="SignalP"/>
    </source>
</evidence>
<accession>G8X059</accession>
<keyword evidence="5" id="KW-0175">Coiled coil</keyword>
<keyword evidence="7" id="KW-0732">Signal</keyword>
<dbReference type="KEGG" id="sct:SCAT_3689"/>
<sequence>MASHRKPRTPLSRTLAGAGPRAAIGITSAALATMTLLSETATAAPAKPPQPSIEDVQRQVDSLNHQAEVATQRYNQAAESTAAQRRKADQLLDQMARGAQQINESRRALGQFAAAQYRTGGLGQTAQFFLADDPQQYFDQTHLMSRETAKRRQVVARFETQQVTAARKRAEAAKSLQSLSDAQRELADQKRAVQQKLTEAQNLLNSLTAQEKARLAALEKQKEAEAERAAARLAAQQQHDQSGSSSDASGTSGTPAGGWRDGSASTRAAKAIAFAREQLGKPYVWGATGPNSFDCSGLTQAAWQAAGVSLPRTTWDQVKAGTRVSTSELQPGDLVFFYGDISHVGLYIGGGQMIHAPHTGTVVKIAPVTEMPIYGAVRPA</sequence>
<protein>
    <submittedName>
        <fullName evidence="9">NLP/P60-family protein</fullName>
    </submittedName>
</protein>
<evidence type="ECO:0000256" key="6">
    <source>
        <dbReference type="SAM" id="MobiDB-lite"/>
    </source>
</evidence>
<dbReference type="STRING" id="1003195.SCATT_36790"/>
<dbReference type="Pfam" id="PF00877">
    <property type="entry name" value="NLPC_P60"/>
    <property type="match status" value="1"/>
</dbReference>
<dbReference type="InterPro" id="IPR038765">
    <property type="entry name" value="Papain-like_cys_pep_sf"/>
</dbReference>
<dbReference type="InterPro" id="IPR000064">
    <property type="entry name" value="NLP_P60_dom"/>
</dbReference>
<evidence type="ECO:0000256" key="3">
    <source>
        <dbReference type="ARBA" id="ARBA00022801"/>
    </source>
</evidence>
<feature type="compositionally biased region" description="Low complexity" evidence="6">
    <location>
        <begin position="231"/>
        <end position="254"/>
    </location>
</feature>
<reference evidence="10" key="1">
    <citation type="submission" date="2011-12" db="EMBL/GenBank/DDBJ databases">
        <title>Complete genome sequence of Streptomyces cattleya strain DSM 46488.</title>
        <authorList>
            <person name="Ou H.-Y."/>
            <person name="Li P."/>
            <person name="Zhao C."/>
            <person name="O'Hagan D."/>
            <person name="Deng Z."/>
        </authorList>
    </citation>
    <scope>NUCLEOTIDE SEQUENCE [LARGE SCALE GENOMIC DNA]</scope>
    <source>
        <strain evidence="10">ATCC 35852 / DSM 46488 / JCM 4925 / NBRC 14057 / NRRL 8057</strain>
    </source>
</reference>
<dbReference type="SUPFAM" id="SSF54001">
    <property type="entry name" value="Cysteine proteinases"/>
    <property type="match status" value="1"/>
</dbReference>
<dbReference type="eggNOG" id="COG0791">
    <property type="taxonomic scope" value="Bacteria"/>
</dbReference>
<evidence type="ECO:0000256" key="1">
    <source>
        <dbReference type="ARBA" id="ARBA00007074"/>
    </source>
</evidence>
<dbReference type="GO" id="GO:0006508">
    <property type="term" value="P:proteolysis"/>
    <property type="evidence" value="ECO:0007669"/>
    <property type="project" value="UniProtKB-KW"/>
</dbReference>
<gene>
    <name evidence="9" type="ordered locus">SCATT_36790</name>
</gene>
<dbReference type="PANTHER" id="PTHR47359:SF3">
    <property type="entry name" value="NLP_P60 DOMAIN-CONTAINING PROTEIN-RELATED"/>
    <property type="match status" value="1"/>
</dbReference>
<dbReference type="PATRIC" id="fig|1003195.11.peg.5151"/>
<feature type="signal peptide" evidence="7">
    <location>
        <begin position="1"/>
        <end position="43"/>
    </location>
</feature>
<feature type="coiled-coil region" evidence="5">
    <location>
        <begin position="53"/>
        <end position="80"/>
    </location>
</feature>
<proteinExistence type="inferred from homology"/>
<dbReference type="Gene3D" id="6.10.250.3150">
    <property type="match status" value="1"/>
</dbReference>
<name>F8JZG5_STREN</name>
<evidence type="ECO:0000313" key="10">
    <source>
        <dbReference type="Proteomes" id="UP000007842"/>
    </source>
</evidence>
<dbReference type="PANTHER" id="PTHR47359">
    <property type="entry name" value="PEPTIDOGLYCAN DL-ENDOPEPTIDASE CWLO"/>
    <property type="match status" value="1"/>
</dbReference>
<evidence type="ECO:0000256" key="2">
    <source>
        <dbReference type="ARBA" id="ARBA00022670"/>
    </source>
</evidence>
<accession>F8JZG5</accession>
<dbReference type="EMBL" id="CP003219">
    <property type="protein sequence ID" value="AEW96050.1"/>
    <property type="molecule type" value="Genomic_DNA"/>
</dbReference>
<evidence type="ECO:0000256" key="4">
    <source>
        <dbReference type="ARBA" id="ARBA00022807"/>
    </source>
</evidence>
<dbReference type="GO" id="GO:0008234">
    <property type="term" value="F:cysteine-type peptidase activity"/>
    <property type="evidence" value="ECO:0007669"/>
    <property type="project" value="UniProtKB-KW"/>
</dbReference>
<dbReference type="HOGENOM" id="CLU_034085_1_2_11"/>
<feature type="region of interest" description="Disordered" evidence="6">
    <location>
        <begin position="226"/>
        <end position="263"/>
    </location>
</feature>
<evidence type="ECO:0000259" key="8">
    <source>
        <dbReference type="PROSITE" id="PS51935"/>
    </source>
</evidence>
<keyword evidence="10" id="KW-1185">Reference proteome</keyword>
<dbReference type="KEGG" id="scy:SCATT_36790"/>
<evidence type="ECO:0000313" key="9">
    <source>
        <dbReference type="EMBL" id="AEW96050.1"/>
    </source>
</evidence>
<keyword evidence="2" id="KW-0645">Protease</keyword>
<dbReference type="RefSeq" id="WP_014144409.1">
    <property type="nucleotide sequence ID" value="NC_016111.1"/>
</dbReference>
<comment type="similarity">
    <text evidence="1">Belongs to the peptidase C40 family.</text>
</comment>
<dbReference type="PROSITE" id="PS51935">
    <property type="entry name" value="NLPC_P60"/>
    <property type="match status" value="1"/>
</dbReference>
<dbReference type="InterPro" id="IPR051794">
    <property type="entry name" value="PG_Endopeptidase_C40"/>
</dbReference>
<feature type="chain" id="PRO_5038849539" evidence="7">
    <location>
        <begin position="44"/>
        <end position="380"/>
    </location>
</feature>
<evidence type="ECO:0000256" key="5">
    <source>
        <dbReference type="SAM" id="Coils"/>
    </source>
</evidence>
<dbReference type="Gene3D" id="3.90.1720.10">
    <property type="entry name" value="endopeptidase domain like (from Nostoc punctiforme)"/>
    <property type="match status" value="1"/>
</dbReference>
<dbReference type="AlphaFoldDB" id="F8JZG5"/>
<dbReference type="MEROPS" id="C40.007"/>
<dbReference type="OrthoDB" id="5177647at2"/>
<keyword evidence="4" id="KW-0788">Thiol protease</keyword>
<keyword evidence="3" id="KW-0378">Hydrolase</keyword>
<feature type="domain" description="NlpC/P60" evidence="8">
    <location>
        <begin position="265"/>
        <end position="380"/>
    </location>
</feature>